<proteinExistence type="predicted"/>
<dbReference type="OrthoDB" id="72053at2759"/>
<evidence type="ECO:0000256" key="5">
    <source>
        <dbReference type="SAM" id="Phobius"/>
    </source>
</evidence>
<feature type="transmembrane region" description="Helical" evidence="5">
    <location>
        <begin position="505"/>
        <end position="522"/>
    </location>
</feature>
<dbReference type="Pfam" id="PF00085">
    <property type="entry name" value="Thioredoxin"/>
    <property type="match status" value="2"/>
</dbReference>
<comment type="subcellular location">
    <subcellularLocation>
        <location evidence="1">Membrane</location>
        <topology evidence="1">Single-pass membrane protein</topology>
    </subcellularLocation>
</comment>
<evidence type="ECO:0000313" key="9">
    <source>
        <dbReference type="Proteomes" id="UP000279259"/>
    </source>
</evidence>
<dbReference type="InterPro" id="IPR036249">
    <property type="entry name" value="Thioredoxin-like_sf"/>
</dbReference>
<evidence type="ECO:0000259" key="7">
    <source>
        <dbReference type="PROSITE" id="PS51352"/>
    </source>
</evidence>
<keyword evidence="6" id="KW-0732">Signal</keyword>
<dbReference type="STRING" id="1890683.A0A427YTB9"/>
<comment type="caution">
    <text evidence="8">The sequence shown here is derived from an EMBL/GenBank/DDBJ whole genome shotgun (WGS) entry which is preliminary data.</text>
</comment>
<feature type="domain" description="Thioredoxin" evidence="7">
    <location>
        <begin position="8"/>
        <end position="135"/>
    </location>
</feature>
<name>A0A427YTB9_9TREE</name>
<organism evidence="8 9">
    <name type="scientific">Saitozyma podzolica</name>
    <dbReference type="NCBI Taxonomy" id="1890683"/>
    <lineage>
        <taxon>Eukaryota</taxon>
        <taxon>Fungi</taxon>
        <taxon>Dikarya</taxon>
        <taxon>Basidiomycota</taxon>
        <taxon>Agaricomycotina</taxon>
        <taxon>Tremellomycetes</taxon>
        <taxon>Tremellales</taxon>
        <taxon>Trimorphomycetaceae</taxon>
        <taxon>Saitozyma</taxon>
    </lineage>
</organism>
<keyword evidence="4 5" id="KW-0472">Membrane</keyword>
<dbReference type="GO" id="GO:0005783">
    <property type="term" value="C:endoplasmic reticulum"/>
    <property type="evidence" value="ECO:0007669"/>
    <property type="project" value="TreeGrafter"/>
</dbReference>
<sequence>MRQLLHLILLAVAALVASAEPEDDGFELRQLTEDNFRSSTSQGLWLVEHFSPRCSHCRAFAPTWTELARDKQHLERLSGFHMAQVNCIAQGDLCNSNGIKFYPQLMMYSDGQLLSQYTGDRTYNDISTWIDEQSTLYARGQLLAGDQHEEQVLSSGFGRPNPEGKVLEVDEAGLDVLIGNGPVLVDFFAPWCGHCKKLKPSRRWPQEQAERGVSRLRGEQGVLQATGGDGLPDDQTGVRKEYTGSRTASAMKQFALKSAEQTTMQLIKYEDFDEIARTDEALFLYLQNFDTAVEDLELVKSALEPLLNTVPAYTSSDPLLYRNLSIANPPPTSVLLAFSAPSRTPVGTLAFPASREDVERFIAVHRFPTLSQLSSGNYADLMKSENKAIVVLGAVHRGDEGDKERRELAAIARAWKRGGRRFSQPVWFVWVEGEKWASWLKQAYGIKKSALPAVVVIDTELSEYYDTTIEGTSLVFEGASIFSVLEGSATMTLITLGQASMEHPLLALVTLVGAVAVFVFLLQRCLGRDPRENGHHSGTRLD</sequence>
<evidence type="ECO:0000256" key="2">
    <source>
        <dbReference type="ARBA" id="ARBA00022692"/>
    </source>
</evidence>
<gene>
    <name evidence="8" type="ORF">EHS25_004130</name>
</gene>
<dbReference type="EMBL" id="RSCD01000002">
    <property type="protein sequence ID" value="RSH94327.1"/>
    <property type="molecule type" value="Genomic_DNA"/>
</dbReference>
<protein>
    <recommendedName>
        <fullName evidence="7">Thioredoxin domain-containing protein</fullName>
    </recommendedName>
</protein>
<dbReference type="PANTHER" id="PTHR46426:SF1">
    <property type="entry name" value="PROTEIN DISULFIDE-ISOMERASE TMX3"/>
    <property type="match status" value="1"/>
</dbReference>
<evidence type="ECO:0000256" key="1">
    <source>
        <dbReference type="ARBA" id="ARBA00004167"/>
    </source>
</evidence>
<dbReference type="PROSITE" id="PS51352">
    <property type="entry name" value="THIOREDOXIN_2"/>
    <property type="match status" value="2"/>
</dbReference>
<feature type="chain" id="PRO_5019173832" description="Thioredoxin domain-containing protein" evidence="6">
    <location>
        <begin position="20"/>
        <end position="542"/>
    </location>
</feature>
<dbReference type="CDD" id="cd02961">
    <property type="entry name" value="PDI_a_family"/>
    <property type="match status" value="1"/>
</dbReference>
<evidence type="ECO:0000256" key="3">
    <source>
        <dbReference type="ARBA" id="ARBA00022989"/>
    </source>
</evidence>
<accession>A0A427YTB9</accession>
<evidence type="ECO:0000256" key="6">
    <source>
        <dbReference type="SAM" id="SignalP"/>
    </source>
</evidence>
<dbReference type="InterPro" id="IPR013766">
    <property type="entry name" value="Thioredoxin_domain"/>
</dbReference>
<feature type="domain" description="Thioredoxin" evidence="7">
    <location>
        <begin position="142"/>
        <end position="308"/>
    </location>
</feature>
<dbReference type="PANTHER" id="PTHR46426">
    <property type="entry name" value="PROTEIN DISULFIDE-ISOMERASE TMX3"/>
    <property type="match status" value="1"/>
</dbReference>
<keyword evidence="3 5" id="KW-1133">Transmembrane helix</keyword>
<feature type="signal peptide" evidence="6">
    <location>
        <begin position="1"/>
        <end position="19"/>
    </location>
</feature>
<dbReference type="Pfam" id="PF13848">
    <property type="entry name" value="Thioredoxin_6"/>
    <property type="match status" value="1"/>
</dbReference>
<dbReference type="Proteomes" id="UP000279259">
    <property type="component" value="Unassembled WGS sequence"/>
</dbReference>
<dbReference type="Gene3D" id="3.40.30.10">
    <property type="entry name" value="Glutaredoxin"/>
    <property type="match status" value="3"/>
</dbReference>
<reference evidence="8 9" key="1">
    <citation type="submission" date="2018-11" db="EMBL/GenBank/DDBJ databases">
        <title>Genome sequence of Saitozyma podzolica DSM 27192.</title>
        <authorList>
            <person name="Aliyu H."/>
            <person name="Gorte O."/>
            <person name="Ochsenreither K."/>
        </authorList>
    </citation>
    <scope>NUCLEOTIDE SEQUENCE [LARGE SCALE GENOMIC DNA]</scope>
    <source>
        <strain evidence="8 9">DSM 27192</strain>
    </source>
</reference>
<dbReference type="GO" id="GO:0016020">
    <property type="term" value="C:membrane"/>
    <property type="evidence" value="ECO:0007669"/>
    <property type="project" value="UniProtKB-SubCell"/>
</dbReference>
<keyword evidence="2 5" id="KW-0812">Transmembrane</keyword>
<evidence type="ECO:0000313" key="8">
    <source>
        <dbReference type="EMBL" id="RSH94327.1"/>
    </source>
</evidence>
<evidence type="ECO:0000256" key="4">
    <source>
        <dbReference type="ARBA" id="ARBA00023136"/>
    </source>
</evidence>
<dbReference type="SUPFAM" id="SSF52833">
    <property type="entry name" value="Thioredoxin-like"/>
    <property type="match status" value="3"/>
</dbReference>
<dbReference type="InterPro" id="IPR052250">
    <property type="entry name" value="PDI_TMX3"/>
</dbReference>
<keyword evidence="9" id="KW-1185">Reference proteome</keyword>
<dbReference type="AlphaFoldDB" id="A0A427YTB9"/>